<dbReference type="AlphaFoldDB" id="A0A4Q7ITZ2"/>
<proteinExistence type="predicted"/>
<reference evidence="2 3" key="1">
    <citation type="submission" date="2018-01" db="EMBL/GenBank/DDBJ databases">
        <title>Co-occurrence of chitin degradation, pigmentation and bioactivity in marine Pseudoalteromonas.</title>
        <authorList>
            <person name="Paulsen S."/>
            <person name="Gram L."/>
            <person name="Machado H."/>
        </authorList>
    </citation>
    <scope>NUCLEOTIDE SEQUENCE [LARGE SCALE GENOMIC DNA]</scope>
    <source>
        <strain evidence="2 3">S3898</strain>
    </source>
</reference>
<evidence type="ECO:0000313" key="2">
    <source>
        <dbReference type="EMBL" id="RZQ55169.1"/>
    </source>
</evidence>
<evidence type="ECO:0000313" key="3">
    <source>
        <dbReference type="Proteomes" id="UP000291338"/>
    </source>
</evidence>
<comment type="caution">
    <text evidence="2">The sequence shown here is derived from an EMBL/GenBank/DDBJ whole genome shotgun (WGS) entry which is preliminary data.</text>
</comment>
<dbReference type="EMBL" id="PPSX01000001">
    <property type="protein sequence ID" value="RZQ55169.1"/>
    <property type="molecule type" value="Genomic_DNA"/>
</dbReference>
<evidence type="ECO:0000256" key="1">
    <source>
        <dbReference type="SAM" id="Phobius"/>
    </source>
</evidence>
<feature type="transmembrane region" description="Helical" evidence="1">
    <location>
        <begin position="30"/>
        <end position="48"/>
    </location>
</feature>
<accession>A0A4Q7ITZ2</accession>
<dbReference type="RefSeq" id="WP_130253651.1">
    <property type="nucleotide sequence ID" value="NZ_PPSX01000001.1"/>
</dbReference>
<keyword evidence="1" id="KW-1133">Transmembrane helix</keyword>
<keyword evidence="1" id="KW-0472">Membrane</keyword>
<feature type="transmembrane region" description="Helical" evidence="1">
    <location>
        <begin position="76"/>
        <end position="92"/>
    </location>
</feature>
<protein>
    <submittedName>
        <fullName evidence="2">Uncharacterized protein</fullName>
    </submittedName>
</protein>
<feature type="transmembrane region" description="Helical" evidence="1">
    <location>
        <begin position="7"/>
        <end position="24"/>
    </location>
</feature>
<organism evidence="2 3">
    <name type="scientific">Pseudoalteromonas phenolica</name>
    <dbReference type="NCBI Taxonomy" id="161398"/>
    <lineage>
        <taxon>Bacteria</taxon>
        <taxon>Pseudomonadati</taxon>
        <taxon>Pseudomonadota</taxon>
        <taxon>Gammaproteobacteria</taxon>
        <taxon>Alteromonadales</taxon>
        <taxon>Pseudoalteromonadaceae</taxon>
        <taxon>Pseudoalteromonas</taxon>
    </lineage>
</organism>
<gene>
    <name evidence="2" type="ORF">C1E23_00290</name>
</gene>
<sequence length="105" mass="11737">MEKLFNLIGYALIILIVAQNYFLGNEFQQYHLAAIMLGIVFSAIPTPYEINAVKLVGWLVILFSVSWYANTESTNQFLPVVTFIIGTLLSGLQSRRGNDSGFDTD</sequence>
<keyword evidence="1" id="KW-0812">Transmembrane</keyword>
<dbReference type="Proteomes" id="UP000291338">
    <property type="component" value="Unassembled WGS sequence"/>
</dbReference>
<name>A0A4Q7ITZ2_9GAMM</name>